<evidence type="ECO:0008006" key="3">
    <source>
        <dbReference type="Google" id="ProtNLM"/>
    </source>
</evidence>
<sequence>MSPGDIIMNPTKQGKITWEECALPSKIKFLSNVRYLNLNQTNISKEQALLILKSLPQLTVVDFHIKLEPTPTPVIGGNLNQPEDKPELFALVNLKALRLAWHLSSGAADDLSEMLESFYAPNLNELVIQGMSTVGLEEPWFSLLNFLKNSGSQLQALSVGDFGIKDCLLSSCLRVTPNIQYLTLHQGKLQGHDLQAMMYNERDPSQTIAPNLQAIKLGSLFHTPREDLVNFIENRSKLPKGKDGIPILRNIDVTYVIGLTEEDIQRINDCGTNFLKVSFKDTKAQLSPLLRMDTQFVITNPTLDI</sequence>
<evidence type="ECO:0000313" key="1">
    <source>
        <dbReference type="EMBL" id="KLO19682.1"/>
    </source>
</evidence>
<name>A0A0H2S639_9AGAM</name>
<dbReference type="EMBL" id="KQ085885">
    <property type="protein sequence ID" value="KLO19682.1"/>
    <property type="molecule type" value="Genomic_DNA"/>
</dbReference>
<dbReference type="STRING" id="27342.A0A0H2S639"/>
<dbReference type="SUPFAM" id="SSF52047">
    <property type="entry name" value="RNI-like"/>
    <property type="match status" value="1"/>
</dbReference>
<dbReference type="AlphaFoldDB" id="A0A0H2S639"/>
<gene>
    <name evidence="1" type="ORF">SCHPADRAFT_885280</name>
</gene>
<dbReference type="InParanoid" id="A0A0H2S639"/>
<dbReference type="Proteomes" id="UP000053477">
    <property type="component" value="Unassembled WGS sequence"/>
</dbReference>
<organism evidence="1 2">
    <name type="scientific">Schizopora paradoxa</name>
    <dbReference type="NCBI Taxonomy" id="27342"/>
    <lineage>
        <taxon>Eukaryota</taxon>
        <taxon>Fungi</taxon>
        <taxon>Dikarya</taxon>
        <taxon>Basidiomycota</taxon>
        <taxon>Agaricomycotina</taxon>
        <taxon>Agaricomycetes</taxon>
        <taxon>Hymenochaetales</taxon>
        <taxon>Schizoporaceae</taxon>
        <taxon>Schizopora</taxon>
    </lineage>
</organism>
<evidence type="ECO:0000313" key="2">
    <source>
        <dbReference type="Proteomes" id="UP000053477"/>
    </source>
</evidence>
<protein>
    <recommendedName>
        <fullName evidence="3">RNI-like protein</fullName>
    </recommendedName>
</protein>
<proteinExistence type="predicted"/>
<reference evidence="1 2" key="1">
    <citation type="submission" date="2015-04" db="EMBL/GenBank/DDBJ databases">
        <title>Complete genome sequence of Schizopora paradoxa KUC8140, a cosmopolitan wood degrader in East Asia.</title>
        <authorList>
            <consortium name="DOE Joint Genome Institute"/>
            <person name="Min B."/>
            <person name="Park H."/>
            <person name="Jang Y."/>
            <person name="Kim J.-J."/>
            <person name="Kim K.H."/>
            <person name="Pangilinan J."/>
            <person name="Lipzen A."/>
            <person name="Riley R."/>
            <person name="Grigoriev I.V."/>
            <person name="Spatafora J.W."/>
            <person name="Choi I.-G."/>
        </authorList>
    </citation>
    <scope>NUCLEOTIDE SEQUENCE [LARGE SCALE GENOMIC DNA]</scope>
    <source>
        <strain evidence="1 2">KUC8140</strain>
    </source>
</reference>
<accession>A0A0H2S639</accession>
<keyword evidence="2" id="KW-1185">Reference proteome</keyword>
<dbReference type="Gene3D" id="3.80.10.10">
    <property type="entry name" value="Ribonuclease Inhibitor"/>
    <property type="match status" value="1"/>
</dbReference>
<dbReference type="InterPro" id="IPR032675">
    <property type="entry name" value="LRR_dom_sf"/>
</dbReference>